<reference evidence="7" key="1">
    <citation type="submission" date="2019-11" db="EMBL/GenBank/DDBJ databases">
        <authorList>
            <person name="Falquet L."/>
            <person name="Falquet L."/>
        </authorList>
    </citation>
    <scope>NUCLEOTIDE SEQUENCE</scope>
    <source>
        <strain evidence="8">G1650</strain>
        <strain evidence="7">G1705</strain>
        <strain evidence="6">G5813/1+2</strain>
    </source>
</reference>
<dbReference type="EMBL" id="LR739233">
    <property type="protein sequence ID" value="VZR75104.1"/>
    <property type="molecule type" value="Genomic_DNA"/>
</dbReference>
<evidence type="ECO:0000256" key="2">
    <source>
        <dbReference type="ARBA" id="ARBA00022676"/>
    </source>
</evidence>
<name>A0A654IEZ8_9MOLU</name>
<evidence type="ECO:0000256" key="1">
    <source>
        <dbReference type="ARBA" id="ARBA00006739"/>
    </source>
</evidence>
<dbReference type="PANTHER" id="PTHR43630:SF1">
    <property type="entry name" value="POLY-BETA-1,6-N-ACETYL-D-GLUCOSAMINE SYNTHASE"/>
    <property type="match status" value="1"/>
</dbReference>
<keyword evidence="4" id="KW-1133">Transmembrane helix</keyword>
<keyword evidence="3 7" id="KW-0808">Transferase</keyword>
<gene>
    <name evidence="7" type="primary">pgaC_1</name>
    <name evidence="6" type="synonym">pgaC</name>
    <name evidence="6" type="ORF">MF5292_00109</name>
    <name evidence="8" type="ORF">MF5293_00107</name>
    <name evidence="7" type="ORF">MF5294_00107</name>
</gene>
<evidence type="ECO:0000313" key="6">
    <source>
        <dbReference type="EMBL" id="VZK64961.1"/>
    </source>
</evidence>
<evidence type="ECO:0000313" key="8">
    <source>
        <dbReference type="EMBL" id="VZR97009.1"/>
    </source>
</evidence>
<feature type="transmembrane region" description="Helical" evidence="4">
    <location>
        <begin position="412"/>
        <end position="431"/>
    </location>
</feature>
<feature type="transmembrane region" description="Helical" evidence="4">
    <location>
        <begin position="367"/>
        <end position="392"/>
    </location>
</feature>
<dbReference type="PANTHER" id="PTHR43630">
    <property type="entry name" value="POLY-BETA-1,6-N-ACETYL-D-GLUCOSAMINE SYNTHASE"/>
    <property type="match status" value="1"/>
</dbReference>
<dbReference type="InterPro" id="IPR001173">
    <property type="entry name" value="Glyco_trans_2-like"/>
</dbReference>
<evidence type="ECO:0000313" key="7">
    <source>
        <dbReference type="EMBL" id="VZR75104.1"/>
    </source>
</evidence>
<feature type="transmembrane region" description="Helical" evidence="4">
    <location>
        <begin position="12"/>
        <end position="40"/>
    </location>
</feature>
<dbReference type="EMBL" id="LR739234">
    <property type="protein sequence ID" value="VZR97009.1"/>
    <property type="molecule type" value="Genomic_DNA"/>
</dbReference>
<dbReference type="Gene3D" id="3.90.550.10">
    <property type="entry name" value="Spore Coat Polysaccharide Biosynthesis Protein SpsA, Chain A"/>
    <property type="match status" value="1"/>
</dbReference>
<dbReference type="EMBL" id="LR738858">
    <property type="protein sequence ID" value="VZK64961.1"/>
    <property type="molecule type" value="Genomic_DNA"/>
</dbReference>
<dbReference type="GO" id="GO:0016757">
    <property type="term" value="F:glycosyltransferase activity"/>
    <property type="evidence" value="ECO:0007669"/>
    <property type="project" value="UniProtKB-KW"/>
</dbReference>
<evidence type="ECO:0000256" key="3">
    <source>
        <dbReference type="ARBA" id="ARBA00022679"/>
    </source>
</evidence>
<keyword evidence="4" id="KW-0472">Membrane</keyword>
<feature type="transmembrane region" description="Helical" evidence="4">
    <location>
        <begin position="314"/>
        <end position="347"/>
    </location>
</feature>
<comment type="similarity">
    <text evidence="1">Belongs to the glycosyltransferase 2 family.</text>
</comment>
<organism evidence="7">
    <name type="scientific">Mycoplasma feriruminatoris</name>
    <dbReference type="NCBI Taxonomy" id="1179777"/>
    <lineage>
        <taxon>Bacteria</taxon>
        <taxon>Bacillati</taxon>
        <taxon>Mycoplasmatota</taxon>
        <taxon>Mollicutes</taxon>
        <taxon>Mycoplasmataceae</taxon>
        <taxon>Mycoplasma</taxon>
    </lineage>
</organism>
<keyword evidence="4" id="KW-0812">Transmembrane</keyword>
<dbReference type="CDD" id="cd06438">
    <property type="entry name" value="EpsO_like"/>
    <property type="match status" value="1"/>
</dbReference>
<dbReference type="EC" id="2.4.1.-" evidence="7"/>
<dbReference type="InterPro" id="IPR029044">
    <property type="entry name" value="Nucleotide-diphossugar_trans"/>
</dbReference>
<dbReference type="Pfam" id="PF13632">
    <property type="entry name" value="Glyco_trans_2_3"/>
    <property type="match status" value="1"/>
</dbReference>
<dbReference type="AlphaFoldDB" id="A0A654IEZ8"/>
<keyword evidence="2 7" id="KW-0328">Glycosyltransferase</keyword>
<accession>A0A654IEZ8</accession>
<evidence type="ECO:0000256" key="4">
    <source>
        <dbReference type="SAM" id="Phobius"/>
    </source>
</evidence>
<protein>
    <submittedName>
        <fullName evidence="7">Poly-beta-1,6-N-acetyl-D-glucosamine synthase</fullName>
        <ecNumber evidence="7">2.4.1.-</ecNumber>
    </submittedName>
</protein>
<feature type="domain" description="Glycosyltransferase 2-like" evidence="5">
    <location>
        <begin position="150"/>
        <end position="335"/>
    </location>
</feature>
<dbReference type="SUPFAM" id="SSF53448">
    <property type="entry name" value="Nucleotide-diphospho-sugar transferases"/>
    <property type="match status" value="1"/>
</dbReference>
<proteinExistence type="inferred from homology"/>
<sequence length="460" mass="54024">MINYQLNTTTTVFFYITLVIGIIFMLLLSSDWLFFMFAFIKNKKKLDKYKPKKNRSFAIVIPAHNESGVVGQLIDSLKAQKYDGVIDIYLVADNCTDNRKTYNVGIEKNVIVLQRFHKTLKGGNFAIQHGLRYIRDNNLLDKYDCFCSFDADNLLDQNWVYEVNKAYDFYSDIQVVTTYRNSKNYADNWISSAYSIQFLKESDVINKGRATLNHASYINGTGFSFTKEILEKTNWWDFNSLSHDIEFTQWLMLNNIKTGYTENACFYDEQPIDFKSSWKQRMRWCVGFKQVWNIYKSQMIKNMFKFKINKIKLWANFTMIFPAIITLVVNLLFWLVTSGLMVGNYIVNYLNNPTMLVEQVNNYLRDLIIYCTTTPLVIFGIIFINYLLWGFIVVIRNRKSINATKWQKFKSIFTYPLFMLTYIPISFLALFKKTYSTTPVARKAQSEQNQIPLNAKTSKN</sequence>
<evidence type="ECO:0000259" key="5">
    <source>
        <dbReference type="Pfam" id="PF13632"/>
    </source>
</evidence>